<name>A0A2S2NJ21_SCHGA</name>
<dbReference type="SMART" id="SM00317">
    <property type="entry name" value="SET"/>
    <property type="match status" value="1"/>
</dbReference>
<accession>A0A2S2NJ21</accession>
<dbReference type="PROSITE" id="PS50280">
    <property type="entry name" value="SET"/>
    <property type="match status" value="1"/>
</dbReference>
<dbReference type="InterPro" id="IPR000953">
    <property type="entry name" value="Chromo/chromo_shadow_dom"/>
</dbReference>
<dbReference type="Pfam" id="PF00385">
    <property type="entry name" value="Chromo"/>
    <property type="match status" value="1"/>
</dbReference>
<organism evidence="13">
    <name type="scientific">Schizaphis graminum</name>
    <name type="common">Green bug aphid</name>
    <dbReference type="NCBI Taxonomy" id="13262"/>
    <lineage>
        <taxon>Eukaryota</taxon>
        <taxon>Metazoa</taxon>
        <taxon>Ecdysozoa</taxon>
        <taxon>Arthropoda</taxon>
        <taxon>Hexapoda</taxon>
        <taxon>Insecta</taxon>
        <taxon>Pterygota</taxon>
        <taxon>Neoptera</taxon>
        <taxon>Paraneoptera</taxon>
        <taxon>Hemiptera</taxon>
        <taxon>Sternorrhyncha</taxon>
        <taxon>Aphidomorpha</taxon>
        <taxon>Aphidoidea</taxon>
        <taxon>Aphididae</taxon>
        <taxon>Aphidini</taxon>
        <taxon>Schizaphis</taxon>
    </lineage>
</organism>
<feature type="domain" description="Chromo" evidence="10">
    <location>
        <begin position="276"/>
        <end position="335"/>
    </location>
</feature>
<dbReference type="GO" id="GO:0046974">
    <property type="term" value="F:histone H3K9 methyltransferase activity"/>
    <property type="evidence" value="ECO:0007669"/>
    <property type="project" value="TreeGrafter"/>
</dbReference>
<protein>
    <submittedName>
        <fullName evidence="13">Histone-lysine N-methyltransferase SUV39H2</fullName>
    </submittedName>
</protein>
<evidence type="ECO:0000259" key="11">
    <source>
        <dbReference type="PROSITE" id="PS50280"/>
    </source>
</evidence>
<proteinExistence type="predicted"/>
<keyword evidence="6" id="KW-0479">Metal-binding</keyword>
<evidence type="ECO:0000313" key="13">
    <source>
        <dbReference type="EMBL" id="MBY17159.1"/>
    </source>
</evidence>
<gene>
    <name evidence="13" type="primary">Suv39h2</name>
    <name evidence="13" type="ORF">g.94275</name>
</gene>
<keyword evidence="8" id="KW-0137">Centromere</keyword>
<dbReference type="CDD" id="cd00024">
    <property type="entry name" value="CD_CSD"/>
    <property type="match status" value="1"/>
</dbReference>
<keyword evidence="5" id="KW-0949">S-adenosyl-L-methionine</keyword>
<dbReference type="Pfam" id="PF05033">
    <property type="entry name" value="Pre-SET"/>
    <property type="match status" value="1"/>
</dbReference>
<dbReference type="SUPFAM" id="SSF82199">
    <property type="entry name" value="SET domain"/>
    <property type="match status" value="1"/>
</dbReference>
<feature type="compositionally biased region" description="Polar residues" evidence="9">
    <location>
        <begin position="140"/>
        <end position="161"/>
    </location>
</feature>
<evidence type="ECO:0000256" key="7">
    <source>
        <dbReference type="ARBA" id="ARBA00022833"/>
    </source>
</evidence>
<dbReference type="GO" id="GO:0032259">
    <property type="term" value="P:methylation"/>
    <property type="evidence" value="ECO:0007669"/>
    <property type="project" value="UniProtKB-KW"/>
</dbReference>
<evidence type="ECO:0000256" key="5">
    <source>
        <dbReference type="ARBA" id="ARBA00022691"/>
    </source>
</evidence>
<dbReference type="InterPro" id="IPR046341">
    <property type="entry name" value="SET_dom_sf"/>
</dbReference>
<dbReference type="InterPro" id="IPR050973">
    <property type="entry name" value="H3K9_Histone-Lys_N-MTase"/>
</dbReference>
<dbReference type="GO" id="GO:0008270">
    <property type="term" value="F:zinc ion binding"/>
    <property type="evidence" value="ECO:0007669"/>
    <property type="project" value="InterPro"/>
</dbReference>
<evidence type="ECO:0000256" key="2">
    <source>
        <dbReference type="ARBA" id="ARBA00022454"/>
    </source>
</evidence>
<keyword evidence="3 13" id="KW-0489">Methyltransferase</keyword>
<evidence type="ECO:0000256" key="8">
    <source>
        <dbReference type="ARBA" id="ARBA00023328"/>
    </source>
</evidence>
<feature type="compositionally biased region" description="Basic and acidic residues" evidence="9">
    <location>
        <begin position="1"/>
        <end position="14"/>
    </location>
</feature>
<dbReference type="GO" id="GO:0000775">
    <property type="term" value="C:chromosome, centromeric region"/>
    <property type="evidence" value="ECO:0007669"/>
    <property type="project" value="UniProtKB-SubCell"/>
</dbReference>
<dbReference type="InterPro" id="IPR001214">
    <property type="entry name" value="SET_dom"/>
</dbReference>
<dbReference type="Pfam" id="PF00856">
    <property type="entry name" value="SET"/>
    <property type="match status" value="1"/>
</dbReference>
<evidence type="ECO:0000259" key="12">
    <source>
        <dbReference type="PROSITE" id="PS50867"/>
    </source>
</evidence>
<dbReference type="GO" id="GO:0005634">
    <property type="term" value="C:nucleus"/>
    <property type="evidence" value="ECO:0007669"/>
    <property type="project" value="InterPro"/>
</dbReference>
<feature type="region of interest" description="Disordered" evidence="9">
    <location>
        <begin position="123"/>
        <end position="163"/>
    </location>
</feature>
<evidence type="ECO:0000256" key="6">
    <source>
        <dbReference type="ARBA" id="ARBA00022723"/>
    </source>
</evidence>
<dbReference type="InterPro" id="IPR007728">
    <property type="entry name" value="Pre-SET_dom"/>
</dbReference>
<reference evidence="13" key="1">
    <citation type="submission" date="2018-04" db="EMBL/GenBank/DDBJ databases">
        <title>Transcriptome of Schizaphis graminum biotype I.</title>
        <authorList>
            <person name="Scully E.D."/>
            <person name="Geib S.M."/>
            <person name="Palmer N.A."/>
            <person name="Koch K."/>
            <person name="Bradshaw J."/>
            <person name="Heng-Moss T."/>
            <person name="Sarath G."/>
        </authorList>
    </citation>
    <scope>NUCLEOTIDE SEQUENCE</scope>
</reference>
<dbReference type="InterPro" id="IPR016197">
    <property type="entry name" value="Chromo-like_dom_sf"/>
</dbReference>
<dbReference type="InterPro" id="IPR023780">
    <property type="entry name" value="Chromo_domain"/>
</dbReference>
<feature type="domain" description="Pre-SET" evidence="12">
    <location>
        <begin position="468"/>
        <end position="528"/>
    </location>
</feature>
<evidence type="ECO:0000256" key="3">
    <source>
        <dbReference type="ARBA" id="ARBA00022603"/>
    </source>
</evidence>
<dbReference type="PANTHER" id="PTHR46223:SF4">
    <property type="entry name" value="HISTONE-LYSINE N-METHYLTRANSFERASE-RELATED"/>
    <property type="match status" value="1"/>
</dbReference>
<dbReference type="AlphaFoldDB" id="A0A2S2NJ21"/>
<dbReference type="EMBL" id="GGMR01004540">
    <property type="protein sequence ID" value="MBY17159.1"/>
    <property type="molecule type" value="Transcribed_RNA"/>
</dbReference>
<keyword evidence="2" id="KW-0158">Chromosome</keyword>
<keyword evidence="7" id="KW-0862">Zinc</keyword>
<comment type="subcellular location">
    <subcellularLocation>
        <location evidence="1">Chromosome</location>
        <location evidence="1">Centromere</location>
    </subcellularLocation>
</comment>
<feature type="domain" description="SET" evidence="11">
    <location>
        <begin position="531"/>
        <end position="655"/>
    </location>
</feature>
<dbReference type="SMART" id="SM00298">
    <property type="entry name" value="CHROMO"/>
    <property type="match status" value="1"/>
</dbReference>
<dbReference type="Gene3D" id="2.40.50.40">
    <property type="match status" value="1"/>
</dbReference>
<feature type="region of interest" description="Disordered" evidence="9">
    <location>
        <begin position="1"/>
        <end position="20"/>
    </location>
</feature>
<evidence type="ECO:0000259" key="10">
    <source>
        <dbReference type="PROSITE" id="PS50013"/>
    </source>
</evidence>
<dbReference type="PROSITE" id="PS50867">
    <property type="entry name" value="PRE_SET"/>
    <property type="match status" value="1"/>
</dbReference>
<dbReference type="SMART" id="SM00468">
    <property type="entry name" value="PreSET"/>
    <property type="match status" value="1"/>
</dbReference>
<dbReference type="PANTHER" id="PTHR46223">
    <property type="entry name" value="HISTONE-LYSINE N-METHYLTRANSFERASE SUV39H"/>
    <property type="match status" value="1"/>
</dbReference>
<dbReference type="PROSITE" id="PS50013">
    <property type="entry name" value="CHROMO_2"/>
    <property type="match status" value="1"/>
</dbReference>
<evidence type="ECO:0000256" key="4">
    <source>
        <dbReference type="ARBA" id="ARBA00022679"/>
    </source>
</evidence>
<dbReference type="SUPFAM" id="SSF54160">
    <property type="entry name" value="Chromo domain-like"/>
    <property type="match status" value="1"/>
</dbReference>
<dbReference type="Gene3D" id="2.170.270.10">
    <property type="entry name" value="SET domain"/>
    <property type="match status" value="1"/>
</dbReference>
<keyword evidence="4 13" id="KW-0808">Transferase</keyword>
<evidence type="ECO:0000256" key="9">
    <source>
        <dbReference type="SAM" id="MobiDB-lite"/>
    </source>
</evidence>
<sequence>MSDDLSRNSDDKDPSIWGITAHNSSSPEIISCSIKNLDSKNVKILETTSSNQQNNLESDSSDSHLSGVKVINCTEENLDNIDAAISSAETSLKTVDKYPDNLESPLLQNDYLLNNVKPMSKVIGNGDINEDEKSRAEKNPIQNETETVSSHLINNNDSSSRMETDDDINIVSAVNINNESDVGLNFTSKTNVITSTPTTDKRRMKSLLSSNSHRVRKSLRTSESEFNNTAFIIVPSIIEKVDPTYSYIVSDSRIQNFIKEGKMMPDDNILDAYDPTEIDEIIKDEIILGTRYYLVKWKKWSRGFNTWERYGALYKSQKLLFKYIQSKKTYKRVNSFQHAIDGTLLMMSRKIISHLFETFRTESGLSLPSYLPEDMSGLFNCLDVGSISVQKYKNECFQWFLSVITFGYLRQQQSVKLKQWEIDINVVTQGYKIKVENNMDLEGPPNSFVYINQYVPQATITIPDDPPIGCICKKNCQCPEECCYEMSGCLKAYDQNKNIIVTPGNPVFECNKKCKCSSSCSNRVVQLGSKVNVCIYKTRKYGWGVKSTQNIQKGQFVGKYIGEIITVEESEQRLRSGSSLLEYMWSLDFDDSQNYKYTIDGTHFANFTYFINHSCNANLNVYAVWVNCLDRNLPQLALFASRDISAGEQLTTNYFFRSSKTSLKKSGTRCQCDMKNCQGYYF</sequence>
<evidence type="ECO:0000256" key="1">
    <source>
        <dbReference type="ARBA" id="ARBA00004584"/>
    </source>
</evidence>